<gene>
    <name evidence="1" type="ORF">EPJ72_12610</name>
</gene>
<dbReference type="EMBL" id="SAXY01000078">
    <property type="protein sequence ID" value="TXJ35258.1"/>
    <property type="molecule type" value="Genomic_DNA"/>
</dbReference>
<proteinExistence type="predicted"/>
<evidence type="ECO:0000313" key="2">
    <source>
        <dbReference type="Proteomes" id="UP000323176"/>
    </source>
</evidence>
<reference evidence="1 2" key="1">
    <citation type="journal article" date="1992" name="Lakartidningen">
        <title>[Penicillin V and not amoxicillin is the first choice preparation in acute otitis].</title>
        <authorList>
            <person name="Kamme C."/>
            <person name="Lundgren K."/>
            <person name="Prellner K."/>
        </authorList>
    </citation>
    <scope>NUCLEOTIDE SEQUENCE [LARGE SCALE GENOMIC DNA]</scope>
    <source>
        <strain evidence="1 2">PC5538III-hc</strain>
    </source>
</reference>
<dbReference type="Proteomes" id="UP000323176">
    <property type="component" value="Unassembled WGS sequence"/>
</dbReference>
<comment type="caution">
    <text evidence="1">The sequence shown here is derived from an EMBL/GenBank/DDBJ whole genome shotgun (WGS) entry which is preliminary data.</text>
</comment>
<keyword evidence="1" id="KW-0808">Transferase</keyword>
<dbReference type="GO" id="GO:0008168">
    <property type="term" value="F:methyltransferase activity"/>
    <property type="evidence" value="ECO:0007669"/>
    <property type="project" value="UniProtKB-KW"/>
</dbReference>
<evidence type="ECO:0000313" key="1">
    <source>
        <dbReference type="EMBL" id="TXJ35258.1"/>
    </source>
</evidence>
<dbReference type="OrthoDB" id="9816564at2"/>
<dbReference type="GO" id="GO:0032259">
    <property type="term" value="P:methylation"/>
    <property type="evidence" value="ECO:0007669"/>
    <property type="project" value="UniProtKB-KW"/>
</dbReference>
<accession>A0A5C8ECR3</accession>
<protein>
    <submittedName>
        <fullName evidence="1">Class I SAM-dependent methyltransferase</fullName>
    </submittedName>
</protein>
<organism evidence="1 2">
    <name type="scientific">Brachyspira pilosicoli</name>
    <name type="common">Serpulina pilosicoli</name>
    <dbReference type="NCBI Taxonomy" id="52584"/>
    <lineage>
        <taxon>Bacteria</taxon>
        <taxon>Pseudomonadati</taxon>
        <taxon>Spirochaetota</taxon>
        <taxon>Spirochaetia</taxon>
        <taxon>Brachyspirales</taxon>
        <taxon>Brachyspiraceae</taxon>
        <taxon>Brachyspira</taxon>
    </lineage>
</organism>
<name>A0A5C8ECR3_BRAPL</name>
<dbReference type="SUPFAM" id="SSF53335">
    <property type="entry name" value="S-adenosyl-L-methionine-dependent methyltransferases"/>
    <property type="match status" value="1"/>
</dbReference>
<dbReference type="InterPro" id="IPR029063">
    <property type="entry name" value="SAM-dependent_MTases_sf"/>
</dbReference>
<dbReference type="Gene3D" id="3.40.50.150">
    <property type="entry name" value="Vaccinia Virus protein VP39"/>
    <property type="match status" value="1"/>
</dbReference>
<keyword evidence="1" id="KW-0489">Methyltransferase</keyword>
<sequence length="272" mass="31907">MAPTKKYKFHTMFIKGDNIEDNKKLELVEKILINEEDRGQYILHNYFINNKSNAIHKPFSYFDLYQKYFSRFKGRDINLLEIGVQNGGSTRMWEYYFKKINPDYKIKIFGVDIDPKCKQLDIENENIKIFIGSQSDRIFLRKLKSEIPKIDILIDDGGHHMQDQIITFEEMYESIKDDGIYWCEDVGTSYSKGYYAAGYKNPNSYIEYCKNLIDYINAYNASADDTLEVSDFTNTAYGIYFHENVVVIEKKLRNNLINTIANDAAIGDNYFL</sequence>
<dbReference type="AlphaFoldDB" id="A0A5C8ECR3"/>